<accession>A0AAW1IKY1</accession>
<dbReference type="GO" id="GO:0005576">
    <property type="term" value="C:extracellular region"/>
    <property type="evidence" value="ECO:0007669"/>
    <property type="project" value="UniProtKB-SubCell"/>
</dbReference>
<evidence type="ECO:0000256" key="5">
    <source>
        <dbReference type="ARBA" id="ARBA00022729"/>
    </source>
</evidence>
<evidence type="ECO:0000256" key="4">
    <source>
        <dbReference type="ARBA" id="ARBA00022525"/>
    </source>
</evidence>
<dbReference type="InterPro" id="IPR010264">
    <property type="entry name" value="Self-incomp_S1"/>
</dbReference>
<organism evidence="7 8">
    <name type="scientific">Saponaria officinalis</name>
    <name type="common">Common soapwort</name>
    <name type="synonym">Lychnis saponaria</name>
    <dbReference type="NCBI Taxonomy" id="3572"/>
    <lineage>
        <taxon>Eukaryota</taxon>
        <taxon>Viridiplantae</taxon>
        <taxon>Streptophyta</taxon>
        <taxon>Embryophyta</taxon>
        <taxon>Tracheophyta</taxon>
        <taxon>Spermatophyta</taxon>
        <taxon>Magnoliopsida</taxon>
        <taxon>eudicotyledons</taxon>
        <taxon>Gunneridae</taxon>
        <taxon>Pentapetalae</taxon>
        <taxon>Caryophyllales</taxon>
        <taxon>Caryophyllaceae</taxon>
        <taxon>Caryophylleae</taxon>
        <taxon>Saponaria</taxon>
    </lineage>
</organism>
<keyword evidence="3 6" id="KW-0713">Self-incompatibility</keyword>
<name>A0AAW1IKY1_SAPOF</name>
<evidence type="ECO:0000256" key="1">
    <source>
        <dbReference type="ARBA" id="ARBA00004613"/>
    </source>
</evidence>
<dbReference type="AlphaFoldDB" id="A0AAW1IKY1"/>
<dbReference type="Proteomes" id="UP001443914">
    <property type="component" value="Unassembled WGS sequence"/>
</dbReference>
<keyword evidence="8" id="KW-1185">Reference proteome</keyword>
<dbReference type="PANTHER" id="PTHR31232:SF155">
    <property type="entry name" value="PLANT SELF-INCOMPATIBILITY PROTEIN S1 FAMILY"/>
    <property type="match status" value="1"/>
</dbReference>
<sequence length="140" mass="16491">MCHFESKLHNHIITILLCLLLLHAKFIPTLSQYQFRKYTVRIVSHTVTAPIKVRCQSKDDDLGTRVLQFGEEFTWSFRVNVLMNTLYFCHFYLKECEKSLNVFEVFSMGYMCDDEYNWVVTELGIYKGCEGETPQLVTGW</sequence>
<feature type="chain" id="PRO_5043103027" description="S-protein homolog" evidence="6">
    <location>
        <begin position="32"/>
        <end position="140"/>
    </location>
</feature>
<dbReference type="Pfam" id="PF05938">
    <property type="entry name" value="Self-incomp_S1"/>
    <property type="match status" value="1"/>
</dbReference>
<keyword evidence="5 6" id="KW-0732">Signal</keyword>
<evidence type="ECO:0000256" key="6">
    <source>
        <dbReference type="RuleBase" id="RU367044"/>
    </source>
</evidence>
<comment type="subcellular location">
    <subcellularLocation>
        <location evidence="1 6">Secreted</location>
    </subcellularLocation>
</comment>
<dbReference type="GO" id="GO:0060320">
    <property type="term" value="P:rejection of self pollen"/>
    <property type="evidence" value="ECO:0007669"/>
    <property type="project" value="UniProtKB-KW"/>
</dbReference>
<reference evidence="7" key="1">
    <citation type="submission" date="2024-03" db="EMBL/GenBank/DDBJ databases">
        <title>WGS assembly of Saponaria officinalis var. Norfolk2.</title>
        <authorList>
            <person name="Jenkins J."/>
            <person name="Shu S."/>
            <person name="Grimwood J."/>
            <person name="Barry K."/>
            <person name="Goodstein D."/>
            <person name="Schmutz J."/>
            <person name="Leebens-Mack J."/>
            <person name="Osbourn A."/>
        </authorList>
    </citation>
    <scope>NUCLEOTIDE SEQUENCE [LARGE SCALE GENOMIC DNA]</scope>
    <source>
        <strain evidence="7">JIC</strain>
    </source>
</reference>
<gene>
    <name evidence="7" type="ORF">RND81_09G151400</name>
</gene>
<comment type="caution">
    <text evidence="7">The sequence shown here is derived from an EMBL/GenBank/DDBJ whole genome shotgun (WGS) entry which is preliminary data.</text>
</comment>
<dbReference type="PANTHER" id="PTHR31232">
    <property type="match status" value="1"/>
</dbReference>
<evidence type="ECO:0000256" key="2">
    <source>
        <dbReference type="ARBA" id="ARBA00005581"/>
    </source>
</evidence>
<feature type="signal peptide" evidence="6">
    <location>
        <begin position="1"/>
        <end position="31"/>
    </location>
</feature>
<dbReference type="EMBL" id="JBDFQZ010000009">
    <property type="protein sequence ID" value="KAK9690744.1"/>
    <property type="molecule type" value="Genomic_DNA"/>
</dbReference>
<comment type="similarity">
    <text evidence="2 6">Belongs to the plant self-incompatibility (S1) protein family.</text>
</comment>
<protein>
    <recommendedName>
        <fullName evidence="6">S-protein homolog</fullName>
    </recommendedName>
</protein>
<evidence type="ECO:0000313" key="8">
    <source>
        <dbReference type="Proteomes" id="UP001443914"/>
    </source>
</evidence>
<keyword evidence="4 6" id="KW-0964">Secreted</keyword>
<evidence type="ECO:0000313" key="7">
    <source>
        <dbReference type="EMBL" id="KAK9690744.1"/>
    </source>
</evidence>
<evidence type="ECO:0000256" key="3">
    <source>
        <dbReference type="ARBA" id="ARBA00022471"/>
    </source>
</evidence>
<proteinExistence type="inferred from homology"/>